<dbReference type="PANTHER" id="PTHR48078:SF6">
    <property type="entry name" value="L-THREONINE DEHYDRATASE CATABOLIC TDCB"/>
    <property type="match status" value="1"/>
</dbReference>
<evidence type="ECO:0000256" key="3">
    <source>
        <dbReference type="ARBA" id="ARBA00012096"/>
    </source>
</evidence>
<keyword evidence="8" id="KW-1185">Reference proteome</keyword>
<dbReference type="InterPro" id="IPR045865">
    <property type="entry name" value="ACT-like_dom_sf"/>
</dbReference>
<dbReference type="GO" id="GO:0003941">
    <property type="term" value="F:L-serine ammonia-lyase activity"/>
    <property type="evidence" value="ECO:0007669"/>
    <property type="project" value="TreeGrafter"/>
</dbReference>
<name>A0A1I3YWZ9_9ACTN</name>
<feature type="domain" description="ACT" evidence="6">
    <location>
        <begin position="330"/>
        <end position="402"/>
    </location>
</feature>
<gene>
    <name evidence="7" type="ORF">SAMN05216275_12349</name>
</gene>
<dbReference type="EC" id="4.3.1.19" evidence="3"/>
<protein>
    <recommendedName>
        <fullName evidence="3">threonine ammonia-lyase</fullName>
        <ecNumber evidence="3">4.3.1.19</ecNumber>
    </recommendedName>
</protein>
<comment type="similarity">
    <text evidence="2">Belongs to the serine/threonine dehydratase family.</text>
</comment>
<dbReference type="Pfam" id="PF00291">
    <property type="entry name" value="PALP"/>
    <property type="match status" value="1"/>
</dbReference>
<comment type="cofactor">
    <cofactor evidence="1">
        <name>pyridoxal 5'-phosphate</name>
        <dbReference type="ChEBI" id="CHEBI:597326"/>
    </cofactor>
</comment>
<sequence length="402" mass="41591">MSDAEVTYDDVVAARELLADVALRTPLLHSHVLSAAIGGPVHLKCENLQRSGSFKVRGAYVRIAGLTEEERGRGVVAASAGNHAQGVALGSGLVGARATVYMPEGAPLPKVAATRSYGAEVVFAGHTVDVALAQAKEHAERTGAVFIHPFDHPDVIAGQGTIGLEILEQLPEVGTIVMSLGGGGLTAGVALAVKSLRPGVRIVGVQAERAAAYPASLAAGHPVMVQPASTMADGIAVGRPGELPFELIHYLVDSVVTVTESDISRALVLCLERAKQVVEPAGVAGVAAILAQPQVFEPPVVAVLSGGNIDPLLLAKVLRHGLAAAGRYLTLRVPLPDRPGALAVLLTKLAGLGANVLDIVHERLGVHLGEVEVQLQLETKGPAHSDEVLASLRKEGYRLIFG</sequence>
<dbReference type="SUPFAM" id="SSF53686">
    <property type="entry name" value="Tryptophan synthase beta subunit-like PLP-dependent enzymes"/>
    <property type="match status" value="1"/>
</dbReference>
<dbReference type="CDD" id="cd01562">
    <property type="entry name" value="Thr-dehyd"/>
    <property type="match status" value="1"/>
</dbReference>
<dbReference type="GO" id="GO:0006567">
    <property type="term" value="P:L-threonine catabolic process"/>
    <property type="evidence" value="ECO:0007669"/>
    <property type="project" value="InterPro"/>
</dbReference>
<dbReference type="AlphaFoldDB" id="A0A1I3YWZ9"/>
<dbReference type="Gene3D" id="3.40.50.1100">
    <property type="match status" value="2"/>
</dbReference>
<keyword evidence="4" id="KW-0663">Pyridoxal phosphate</keyword>
<dbReference type="InterPro" id="IPR001926">
    <property type="entry name" value="TrpB-like_PALP"/>
</dbReference>
<dbReference type="InterPro" id="IPR050147">
    <property type="entry name" value="Ser/Thr_Dehydratase"/>
</dbReference>
<dbReference type="FunFam" id="3.40.50.1100:FF:000007">
    <property type="entry name" value="L-threonine dehydratase catabolic TdcB"/>
    <property type="match status" value="1"/>
</dbReference>
<proteinExistence type="inferred from homology"/>
<dbReference type="Proteomes" id="UP000199111">
    <property type="component" value="Unassembled WGS sequence"/>
</dbReference>
<keyword evidence="5" id="KW-0456">Lyase</keyword>
<dbReference type="PANTHER" id="PTHR48078">
    <property type="entry name" value="THREONINE DEHYDRATASE, MITOCHONDRIAL-RELATED"/>
    <property type="match status" value="1"/>
</dbReference>
<evidence type="ECO:0000313" key="7">
    <source>
        <dbReference type="EMBL" id="SFK36368.1"/>
    </source>
</evidence>
<dbReference type="InterPro" id="IPR005789">
    <property type="entry name" value="Thr_deHydtase_catblc"/>
</dbReference>
<evidence type="ECO:0000256" key="4">
    <source>
        <dbReference type="ARBA" id="ARBA00022898"/>
    </source>
</evidence>
<reference evidence="8" key="1">
    <citation type="submission" date="2016-10" db="EMBL/GenBank/DDBJ databases">
        <authorList>
            <person name="Varghese N."/>
            <person name="Submissions S."/>
        </authorList>
    </citation>
    <scope>NUCLEOTIDE SEQUENCE [LARGE SCALE GENOMIC DNA]</scope>
    <source>
        <strain evidence="8">CGMCC 4.2126</strain>
    </source>
</reference>
<dbReference type="RefSeq" id="WP_031163235.1">
    <property type="nucleotide sequence ID" value="NZ_FOQY01000023.1"/>
</dbReference>
<evidence type="ECO:0000313" key="8">
    <source>
        <dbReference type="Proteomes" id="UP000199111"/>
    </source>
</evidence>
<dbReference type="EMBL" id="FOQY01000023">
    <property type="protein sequence ID" value="SFK36368.1"/>
    <property type="molecule type" value="Genomic_DNA"/>
</dbReference>
<dbReference type="GO" id="GO:0009097">
    <property type="term" value="P:isoleucine biosynthetic process"/>
    <property type="evidence" value="ECO:0007669"/>
    <property type="project" value="TreeGrafter"/>
</dbReference>
<dbReference type="GO" id="GO:0006565">
    <property type="term" value="P:L-serine catabolic process"/>
    <property type="evidence" value="ECO:0007669"/>
    <property type="project" value="TreeGrafter"/>
</dbReference>
<dbReference type="InterPro" id="IPR002912">
    <property type="entry name" value="ACT_dom"/>
</dbReference>
<dbReference type="NCBIfam" id="TIGR01127">
    <property type="entry name" value="ilvA_1Cterm"/>
    <property type="match status" value="1"/>
</dbReference>
<dbReference type="InterPro" id="IPR036052">
    <property type="entry name" value="TrpB-like_PALP_sf"/>
</dbReference>
<evidence type="ECO:0000256" key="1">
    <source>
        <dbReference type="ARBA" id="ARBA00001933"/>
    </source>
</evidence>
<dbReference type="GeneID" id="96301288"/>
<dbReference type="GO" id="GO:0004794">
    <property type="term" value="F:threonine deaminase activity"/>
    <property type="evidence" value="ECO:0007669"/>
    <property type="project" value="UniProtKB-EC"/>
</dbReference>
<evidence type="ECO:0000259" key="6">
    <source>
        <dbReference type="PROSITE" id="PS51671"/>
    </source>
</evidence>
<evidence type="ECO:0000256" key="2">
    <source>
        <dbReference type="ARBA" id="ARBA00010869"/>
    </source>
</evidence>
<evidence type="ECO:0000256" key="5">
    <source>
        <dbReference type="ARBA" id="ARBA00023239"/>
    </source>
</evidence>
<organism evidence="7 8">
    <name type="scientific">Streptosporangium canum</name>
    <dbReference type="NCBI Taxonomy" id="324952"/>
    <lineage>
        <taxon>Bacteria</taxon>
        <taxon>Bacillati</taxon>
        <taxon>Actinomycetota</taxon>
        <taxon>Actinomycetes</taxon>
        <taxon>Streptosporangiales</taxon>
        <taxon>Streptosporangiaceae</taxon>
        <taxon>Streptosporangium</taxon>
    </lineage>
</organism>
<dbReference type="CDD" id="cd04886">
    <property type="entry name" value="ACT_ThrD-II-like"/>
    <property type="match status" value="1"/>
</dbReference>
<dbReference type="PROSITE" id="PS51671">
    <property type="entry name" value="ACT"/>
    <property type="match status" value="1"/>
</dbReference>
<accession>A0A1I3YWZ9</accession>
<dbReference type="SUPFAM" id="SSF55021">
    <property type="entry name" value="ACT-like"/>
    <property type="match status" value="1"/>
</dbReference>
<dbReference type="InterPro" id="IPR044561">
    <property type="entry name" value="ACT_ThrD-II-like"/>
</dbReference>